<dbReference type="RefSeq" id="WP_320004245.1">
    <property type="nucleotide sequence ID" value="NZ_JAUHJS010000004.1"/>
</dbReference>
<dbReference type="PRINTS" id="PR00344">
    <property type="entry name" value="BCTRLSENSOR"/>
</dbReference>
<dbReference type="SUPFAM" id="SSF55874">
    <property type="entry name" value="ATPase domain of HSP90 chaperone/DNA topoisomerase II/histidine kinase"/>
    <property type="match status" value="1"/>
</dbReference>
<dbReference type="Gene3D" id="3.30.565.10">
    <property type="entry name" value="Histidine kinase-like ATPase, C-terminal domain"/>
    <property type="match status" value="1"/>
</dbReference>
<dbReference type="InterPro" id="IPR003594">
    <property type="entry name" value="HATPase_dom"/>
</dbReference>
<protein>
    <recommendedName>
        <fullName evidence="3">histidine kinase</fullName>
        <ecNumber evidence="3">2.7.13.3</ecNumber>
    </recommendedName>
</protein>
<dbReference type="SUPFAM" id="SSF158472">
    <property type="entry name" value="HAMP domain-like"/>
    <property type="match status" value="1"/>
</dbReference>
<keyword evidence="12" id="KW-0547">Nucleotide-binding</keyword>
<dbReference type="Proteomes" id="UP001168552">
    <property type="component" value="Unassembled WGS sequence"/>
</dbReference>
<dbReference type="InterPro" id="IPR003660">
    <property type="entry name" value="HAMP_dom"/>
</dbReference>
<evidence type="ECO:0000259" key="10">
    <source>
        <dbReference type="PROSITE" id="PS50112"/>
    </source>
</evidence>
<dbReference type="SUPFAM" id="SSF55785">
    <property type="entry name" value="PYP-like sensor domain (PAS domain)"/>
    <property type="match status" value="1"/>
</dbReference>
<comment type="catalytic activity">
    <reaction evidence="1">
        <text>ATP + protein L-histidine = ADP + protein N-phospho-L-histidine.</text>
        <dbReference type="EC" id="2.7.13.3"/>
    </reaction>
</comment>
<dbReference type="Gene3D" id="6.10.340.10">
    <property type="match status" value="1"/>
</dbReference>
<dbReference type="PROSITE" id="PS50112">
    <property type="entry name" value="PAS"/>
    <property type="match status" value="1"/>
</dbReference>
<keyword evidence="8" id="KW-0812">Transmembrane</keyword>
<dbReference type="Pfam" id="PF02518">
    <property type="entry name" value="HATPase_c"/>
    <property type="match status" value="1"/>
</dbReference>
<organism evidence="12 13">
    <name type="scientific">Shiella aurantiaca</name>
    <dbReference type="NCBI Taxonomy" id="3058365"/>
    <lineage>
        <taxon>Bacteria</taxon>
        <taxon>Pseudomonadati</taxon>
        <taxon>Bacteroidota</taxon>
        <taxon>Cytophagia</taxon>
        <taxon>Cytophagales</taxon>
        <taxon>Shiellaceae</taxon>
        <taxon>Shiella</taxon>
    </lineage>
</organism>
<keyword evidence="4" id="KW-0597">Phosphoprotein</keyword>
<feature type="domain" description="PAS" evidence="10">
    <location>
        <begin position="251"/>
        <end position="296"/>
    </location>
</feature>
<comment type="subcellular location">
    <subcellularLocation>
        <location evidence="2">Membrane</location>
    </subcellularLocation>
</comment>
<feature type="transmembrane region" description="Helical" evidence="8">
    <location>
        <begin position="166"/>
        <end position="188"/>
    </location>
</feature>
<dbReference type="Gene3D" id="3.30.450.20">
    <property type="entry name" value="PAS domain"/>
    <property type="match status" value="1"/>
</dbReference>
<dbReference type="SMART" id="SM00388">
    <property type="entry name" value="HisKA"/>
    <property type="match status" value="1"/>
</dbReference>
<dbReference type="Gene3D" id="1.10.287.130">
    <property type="match status" value="1"/>
</dbReference>
<accession>A0ABT8F5I1</accession>
<evidence type="ECO:0000256" key="3">
    <source>
        <dbReference type="ARBA" id="ARBA00012438"/>
    </source>
</evidence>
<dbReference type="CDD" id="cd06225">
    <property type="entry name" value="HAMP"/>
    <property type="match status" value="1"/>
</dbReference>
<dbReference type="InterPro" id="IPR004358">
    <property type="entry name" value="Sig_transdc_His_kin-like_C"/>
</dbReference>
<feature type="transmembrane region" description="Helical" evidence="8">
    <location>
        <begin position="7"/>
        <end position="29"/>
    </location>
</feature>
<dbReference type="InterPro" id="IPR000014">
    <property type="entry name" value="PAS"/>
</dbReference>
<dbReference type="Pfam" id="PF00512">
    <property type="entry name" value="HisKA"/>
    <property type="match status" value="1"/>
</dbReference>
<dbReference type="CDD" id="cd00075">
    <property type="entry name" value="HATPase"/>
    <property type="match status" value="1"/>
</dbReference>
<dbReference type="Pfam" id="PF00672">
    <property type="entry name" value="HAMP"/>
    <property type="match status" value="1"/>
</dbReference>
<gene>
    <name evidence="12" type="ORF">QWY31_09390</name>
</gene>
<dbReference type="InterPro" id="IPR035965">
    <property type="entry name" value="PAS-like_dom_sf"/>
</dbReference>
<name>A0ABT8F5I1_9BACT</name>
<dbReference type="InterPro" id="IPR036097">
    <property type="entry name" value="HisK_dim/P_sf"/>
</dbReference>
<reference evidence="12" key="1">
    <citation type="submission" date="2023-06" db="EMBL/GenBank/DDBJ databases">
        <title>Cytophagales bacterium Strain LB-30, isolated from soil.</title>
        <authorList>
            <person name="Liu B."/>
        </authorList>
    </citation>
    <scope>NUCLEOTIDE SEQUENCE</scope>
    <source>
        <strain evidence="12">LB-30</strain>
    </source>
</reference>
<evidence type="ECO:0000256" key="4">
    <source>
        <dbReference type="ARBA" id="ARBA00022553"/>
    </source>
</evidence>
<dbReference type="SUPFAM" id="SSF47384">
    <property type="entry name" value="Homodimeric domain of signal transducing histidine kinase"/>
    <property type="match status" value="1"/>
</dbReference>
<keyword evidence="12" id="KW-0067">ATP-binding</keyword>
<dbReference type="GO" id="GO:0005524">
    <property type="term" value="F:ATP binding"/>
    <property type="evidence" value="ECO:0007669"/>
    <property type="project" value="UniProtKB-KW"/>
</dbReference>
<evidence type="ECO:0000313" key="13">
    <source>
        <dbReference type="Proteomes" id="UP001168552"/>
    </source>
</evidence>
<feature type="domain" description="HAMP" evidence="11">
    <location>
        <begin position="190"/>
        <end position="242"/>
    </location>
</feature>
<evidence type="ECO:0000313" key="12">
    <source>
        <dbReference type="EMBL" id="MDN4165715.1"/>
    </source>
</evidence>
<evidence type="ECO:0000256" key="7">
    <source>
        <dbReference type="ARBA" id="ARBA00023136"/>
    </source>
</evidence>
<dbReference type="SMART" id="SM00304">
    <property type="entry name" value="HAMP"/>
    <property type="match status" value="1"/>
</dbReference>
<evidence type="ECO:0000256" key="2">
    <source>
        <dbReference type="ARBA" id="ARBA00004370"/>
    </source>
</evidence>
<dbReference type="InterPro" id="IPR005467">
    <property type="entry name" value="His_kinase_dom"/>
</dbReference>
<dbReference type="EMBL" id="JAUHJS010000004">
    <property type="protein sequence ID" value="MDN4165715.1"/>
    <property type="molecule type" value="Genomic_DNA"/>
</dbReference>
<keyword evidence="7 8" id="KW-0472">Membrane</keyword>
<dbReference type="InterPro" id="IPR050351">
    <property type="entry name" value="BphY/WalK/GraS-like"/>
</dbReference>
<comment type="caution">
    <text evidence="12">The sequence shown here is derived from an EMBL/GenBank/DDBJ whole genome shotgun (WGS) entry which is preliminary data.</text>
</comment>
<dbReference type="CDD" id="cd00082">
    <property type="entry name" value="HisKA"/>
    <property type="match status" value="1"/>
</dbReference>
<evidence type="ECO:0000259" key="11">
    <source>
        <dbReference type="PROSITE" id="PS50885"/>
    </source>
</evidence>
<evidence type="ECO:0000256" key="1">
    <source>
        <dbReference type="ARBA" id="ARBA00000085"/>
    </source>
</evidence>
<proteinExistence type="predicted"/>
<dbReference type="PROSITE" id="PS50109">
    <property type="entry name" value="HIS_KIN"/>
    <property type="match status" value="1"/>
</dbReference>
<keyword evidence="13" id="KW-1185">Reference proteome</keyword>
<dbReference type="PANTHER" id="PTHR42878">
    <property type="entry name" value="TWO-COMPONENT HISTIDINE KINASE"/>
    <property type="match status" value="1"/>
</dbReference>
<dbReference type="SMART" id="SM00387">
    <property type="entry name" value="HATPase_c"/>
    <property type="match status" value="1"/>
</dbReference>
<keyword evidence="6" id="KW-0418">Kinase</keyword>
<dbReference type="EC" id="2.7.13.3" evidence="3"/>
<dbReference type="InterPro" id="IPR036890">
    <property type="entry name" value="HATPase_C_sf"/>
</dbReference>
<dbReference type="InterPro" id="IPR003661">
    <property type="entry name" value="HisK_dim/P_dom"/>
</dbReference>
<keyword evidence="8" id="KW-1133">Transmembrane helix</keyword>
<keyword evidence="5" id="KW-0808">Transferase</keyword>
<evidence type="ECO:0000259" key="9">
    <source>
        <dbReference type="PROSITE" id="PS50109"/>
    </source>
</evidence>
<dbReference type="PROSITE" id="PS50885">
    <property type="entry name" value="HAMP"/>
    <property type="match status" value="1"/>
</dbReference>
<evidence type="ECO:0000256" key="5">
    <source>
        <dbReference type="ARBA" id="ARBA00022679"/>
    </source>
</evidence>
<evidence type="ECO:0000256" key="6">
    <source>
        <dbReference type="ARBA" id="ARBA00022777"/>
    </source>
</evidence>
<dbReference type="PANTHER" id="PTHR42878:SF12">
    <property type="entry name" value="SENSOR HISTIDINE KINASE YCBM"/>
    <property type="match status" value="1"/>
</dbReference>
<sequence>MKVKNKLFLSLFFLFGVIILLGGMGSYYLRWLASDSAAIMKDNNRTLSYMRTIEESVDEVNYIILTNDTVKQEISSHFDSIKSIMEKQMANITEPGEQELTEKLSRSLKKLEEICNSQDLITPHFYSTFIVPIVHQVKDLSGSIYLINEKTMIQKNEQANATAEKAVLYMGIFCSVSIIIALVFMLGLPAYISKPLETFEEAIREIARGNYKVSIPAKTKDEYGELANSFNTMAAKLEEYEHSNLAKLIKEQKRLNAVINQLDEVILGLDENKRVIFANKHCIKLLDLERHKLIGKYAPDVATNNPLLNTMIKELMIGFLEDETVSYKPLKVVEDNKEKLFAKNIVDIVEKPTGTNRNVLMGHVVILTDVTNFAEKDKAKTHFIATLSHELKTPVSVIQMSAELLRNKKSGDLTENQKELLTTIENNNERIRRMINEVLDISKIESGTIDVTLAKENVEELIEKAIEGVQLFLDEKKLSINKLIMPKLPLIKVDAHKTVWVLNNFLTNAIRYAPKGSLLEVKAIHKDHRVEISVTDQGAGITHENQKKVFQKFTRLVKTESGGTGLGLAISKEFIEAMGASIGVYSKQGEGATFWIKCLPE</sequence>
<feature type="domain" description="Histidine kinase" evidence="9">
    <location>
        <begin position="386"/>
        <end position="601"/>
    </location>
</feature>
<evidence type="ECO:0000256" key="8">
    <source>
        <dbReference type="SAM" id="Phobius"/>
    </source>
</evidence>